<dbReference type="Pfam" id="PF05175">
    <property type="entry name" value="MTS"/>
    <property type="match status" value="1"/>
</dbReference>
<dbReference type="CDD" id="cd02440">
    <property type="entry name" value="AdoMet_MTases"/>
    <property type="match status" value="1"/>
</dbReference>
<keyword evidence="2 7" id="KW-0489">Methyltransferase</keyword>
<dbReference type="InterPro" id="IPR002052">
    <property type="entry name" value="DNA_methylase_N6_adenine_CS"/>
</dbReference>
<evidence type="ECO:0000256" key="3">
    <source>
        <dbReference type="ARBA" id="ARBA00022679"/>
    </source>
</evidence>
<name>A0A7G9S7L9_9MICO</name>
<dbReference type="Pfam" id="PF23186">
    <property type="entry name" value="DUF7059"/>
    <property type="match status" value="1"/>
</dbReference>
<dbReference type="GO" id="GO:0008276">
    <property type="term" value="F:protein methyltransferase activity"/>
    <property type="evidence" value="ECO:0007669"/>
    <property type="project" value="TreeGrafter"/>
</dbReference>
<dbReference type="EMBL" id="CP060716">
    <property type="protein sequence ID" value="QNN63844.1"/>
    <property type="molecule type" value="Genomic_DNA"/>
</dbReference>
<keyword evidence="3 7" id="KW-0808">Transferase</keyword>
<dbReference type="Gene3D" id="3.40.50.150">
    <property type="entry name" value="Vaccinia Virus protein VP39"/>
    <property type="match status" value="1"/>
</dbReference>
<keyword evidence="4" id="KW-0949">S-adenosyl-L-methionine</keyword>
<dbReference type="GO" id="GO:0008170">
    <property type="term" value="F:N-methyltransferase activity"/>
    <property type="evidence" value="ECO:0007669"/>
    <property type="project" value="UniProtKB-ARBA"/>
</dbReference>
<comment type="similarity">
    <text evidence="1">Belongs to the eukaryotic/archaeal PrmC-related family.</text>
</comment>
<feature type="domain" description="DUF7059" evidence="6">
    <location>
        <begin position="23"/>
        <end position="103"/>
    </location>
</feature>
<accession>A0A7G9S7L9</accession>
<feature type="domain" description="Methyltransferase small" evidence="5">
    <location>
        <begin position="168"/>
        <end position="268"/>
    </location>
</feature>
<dbReference type="PANTHER" id="PTHR45875">
    <property type="entry name" value="METHYLTRANSFERASE N6AMT1"/>
    <property type="match status" value="1"/>
</dbReference>
<dbReference type="PROSITE" id="PS00092">
    <property type="entry name" value="N6_MTASE"/>
    <property type="match status" value="1"/>
</dbReference>
<protein>
    <submittedName>
        <fullName evidence="7">Class I SAM-dependent methyltransferase</fullName>
    </submittedName>
</protein>
<dbReference type="GO" id="GO:0035657">
    <property type="term" value="C:eRF1 methyltransferase complex"/>
    <property type="evidence" value="ECO:0007669"/>
    <property type="project" value="TreeGrafter"/>
</dbReference>
<dbReference type="AlphaFoldDB" id="A0A7G9S7L9"/>
<dbReference type="InterPro" id="IPR007848">
    <property type="entry name" value="Small_mtfrase_dom"/>
</dbReference>
<dbReference type="KEGG" id="ldn:H9L06_02515"/>
<evidence type="ECO:0000313" key="7">
    <source>
        <dbReference type="EMBL" id="QNN63844.1"/>
    </source>
</evidence>
<evidence type="ECO:0000256" key="4">
    <source>
        <dbReference type="ARBA" id="ARBA00022691"/>
    </source>
</evidence>
<evidence type="ECO:0000256" key="1">
    <source>
        <dbReference type="ARBA" id="ARBA00006149"/>
    </source>
</evidence>
<dbReference type="Proteomes" id="UP000515934">
    <property type="component" value="Chromosome"/>
</dbReference>
<dbReference type="GO" id="GO:0008757">
    <property type="term" value="F:S-adenosylmethionine-dependent methyltransferase activity"/>
    <property type="evidence" value="ECO:0007669"/>
    <property type="project" value="TreeGrafter"/>
</dbReference>
<evidence type="ECO:0000259" key="6">
    <source>
        <dbReference type="Pfam" id="PF23186"/>
    </source>
</evidence>
<dbReference type="RefSeq" id="WP_187556301.1">
    <property type="nucleotide sequence ID" value="NZ_CP060716.1"/>
</dbReference>
<dbReference type="InterPro" id="IPR052190">
    <property type="entry name" value="Euk-Arch_PrmC-MTase"/>
</dbReference>
<reference evidence="7 8" key="1">
    <citation type="submission" date="2020-08" db="EMBL/GenBank/DDBJ databases">
        <title>Genome sequence of Leucobacter denitrificans KACC 14055T.</title>
        <authorList>
            <person name="Hyun D.-W."/>
            <person name="Bae J.-W."/>
        </authorList>
    </citation>
    <scope>NUCLEOTIDE SEQUENCE [LARGE SCALE GENOMIC DNA]</scope>
    <source>
        <strain evidence="7 8">KACC 14055</strain>
    </source>
</reference>
<evidence type="ECO:0000259" key="5">
    <source>
        <dbReference type="Pfam" id="PF05175"/>
    </source>
</evidence>
<dbReference type="InterPro" id="IPR055487">
    <property type="entry name" value="DUF7059"/>
</dbReference>
<evidence type="ECO:0000256" key="2">
    <source>
        <dbReference type="ARBA" id="ARBA00022603"/>
    </source>
</evidence>
<dbReference type="PANTHER" id="PTHR45875:SF1">
    <property type="entry name" value="METHYLTRANSFERASE N6AMT1"/>
    <property type="match status" value="1"/>
</dbReference>
<sequence length="542" mass="58820">MGDTTLKTDLRLLNSLRKDLESAKYFPDEIVALWGAPAERSRQRGVLIPAARMLRRLDKSPLVTLAELFLLGDEASAEDLELALPELGISGAMCLGLIASSPERSGRPSGYYRAELSLNVVSFPDPGSTRPEPGEAVPIVHWWIMSDLDDALRRGPMMSDHVMGVGGATRTLLSQMPLGGGERAMAERALDLGTGSGVVAMYLAQSGIPEVVATDISERALALAQANAALNGFSSEIEFRQGDLFGPVREEQFDLIASNPPFVVTPRTEQTDVAGAQRYEYRDGGLIGDALAARVVREAPIHLAEGGLLICLANWETPWGGDGLQRVEQWIAEASETHALDAWVIERDVVDTVQYAETWARDGGARPGSSEHSLLMSAWMDDFEDRHIVSIGLGSIRLQRTDKKAGIVRTEQAMGIFTEDWPGRSLQTAFESGVRSERMSDEDVLAAHWVCSPRVFEERDHKPGQDAPRALRLVTDAPIGRRMDVDPLLAAAVGASDGDLSLSQIAGALATLFEVNEEETSDVLVEGIRELAWYGVVTPASR</sequence>
<organism evidence="7 8">
    <name type="scientific">Leucobacter denitrificans</name>
    <dbReference type="NCBI Taxonomy" id="683042"/>
    <lineage>
        <taxon>Bacteria</taxon>
        <taxon>Bacillati</taxon>
        <taxon>Actinomycetota</taxon>
        <taxon>Actinomycetes</taxon>
        <taxon>Micrococcales</taxon>
        <taxon>Microbacteriaceae</taxon>
        <taxon>Leucobacter</taxon>
    </lineage>
</organism>
<dbReference type="InterPro" id="IPR029063">
    <property type="entry name" value="SAM-dependent_MTases_sf"/>
</dbReference>
<dbReference type="GO" id="GO:0032259">
    <property type="term" value="P:methylation"/>
    <property type="evidence" value="ECO:0007669"/>
    <property type="project" value="UniProtKB-KW"/>
</dbReference>
<gene>
    <name evidence="7" type="ORF">H9L06_02515</name>
</gene>
<evidence type="ECO:0000313" key="8">
    <source>
        <dbReference type="Proteomes" id="UP000515934"/>
    </source>
</evidence>
<dbReference type="SUPFAM" id="SSF53335">
    <property type="entry name" value="S-adenosyl-L-methionine-dependent methyltransferases"/>
    <property type="match status" value="1"/>
</dbReference>
<dbReference type="GO" id="GO:0003676">
    <property type="term" value="F:nucleic acid binding"/>
    <property type="evidence" value="ECO:0007669"/>
    <property type="project" value="InterPro"/>
</dbReference>
<proteinExistence type="inferred from homology"/>
<keyword evidence="8" id="KW-1185">Reference proteome</keyword>